<dbReference type="Proteomes" id="UP001458880">
    <property type="component" value="Unassembled WGS sequence"/>
</dbReference>
<dbReference type="PANTHER" id="PTHR47481">
    <property type="match status" value="1"/>
</dbReference>
<sequence>MQSFQIWKFQITVLFKAHELWEITNGDSLYSTITEENEKSNWLKKDARAQKIIITTIDKKLLPHIMNCNTAKDMFNKIKTLFERDTEDQKCVLLQECFNFKHEKGSNISLRIAKLENLAFRLKAVQQNVDDNMIMCKIRVLSTLPEKYKHFTTAWDSTPTNEKTLTKLAARLMPEEEKYKHFTTAWDSTPTNEKTLTKLAARLMPEEARL</sequence>
<dbReference type="Pfam" id="PF14223">
    <property type="entry name" value="Retrotran_gag_2"/>
    <property type="match status" value="1"/>
</dbReference>
<evidence type="ECO:0000313" key="2">
    <source>
        <dbReference type="Proteomes" id="UP001458880"/>
    </source>
</evidence>
<organism evidence="1 2">
    <name type="scientific">Popillia japonica</name>
    <name type="common">Japanese beetle</name>
    <dbReference type="NCBI Taxonomy" id="7064"/>
    <lineage>
        <taxon>Eukaryota</taxon>
        <taxon>Metazoa</taxon>
        <taxon>Ecdysozoa</taxon>
        <taxon>Arthropoda</taxon>
        <taxon>Hexapoda</taxon>
        <taxon>Insecta</taxon>
        <taxon>Pterygota</taxon>
        <taxon>Neoptera</taxon>
        <taxon>Endopterygota</taxon>
        <taxon>Coleoptera</taxon>
        <taxon>Polyphaga</taxon>
        <taxon>Scarabaeiformia</taxon>
        <taxon>Scarabaeidae</taxon>
        <taxon>Rutelinae</taxon>
        <taxon>Popillia</taxon>
    </lineage>
</organism>
<accession>A0AAW1M0I8</accession>
<comment type="caution">
    <text evidence="1">The sequence shown here is derived from an EMBL/GenBank/DDBJ whole genome shotgun (WGS) entry which is preliminary data.</text>
</comment>
<dbReference type="EMBL" id="JASPKY010000076">
    <property type="protein sequence ID" value="KAK9739251.1"/>
    <property type="molecule type" value="Genomic_DNA"/>
</dbReference>
<dbReference type="AlphaFoldDB" id="A0AAW1M0I8"/>
<evidence type="ECO:0000313" key="1">
    <source>
        <dbReference type="EMBL" id="KAK9739251.1"/>
    </source>
</evidence>
<keyword evidence="2" id="KW-1185">Reference proteome</keyword>
<proteinExistence type="predicted"/>
<gene>
    <name evidence="1" type="ORF">QE152_g9167</name>
</gene>
<reference evidence="1 2" key="1">
    <citation type="journal article" date="2024" name="BMC Genomics">
        <title>De novo assembly and annotation of Popillia japonica's genome with initial clues to its potential as an invasive pest.</title>
        <authorList>
            <person name="Cucini C."/>
            <person name="Boschi S."/>
            <person name="Funari R."/>
            <person name="Cardaioli E."/>
            <person name="Iannotti N."/>
            <person name="Marturano G."/>
            <person name="Paoli F."/>
            <person name="Bruttini M."/>
            <person name="Carapelli A."/>
            <person name="Frati F."/>
            <person name="Nardi F."/>
        </authorList>
    </citation>
    <scope>NUCLEOTIDE SEQUENCE [LARGE SCALE GENOMIC DNA]</scope>
    <source>
        <strain evidence="1">DMR45628</strain>
    </source>
</reference>
<protein>
    <recommendedName>
        <fullName evidence="3">UBN2 domain-containing protein</fullName>
    </recommendedName>
</protein>
<dbReference type="PANTHER" id="PTHR47481:SF7">
    <property type="entry name" value="CCHC-TYPE DOMAIN-CONTAINING PROTEIN"/>
    <property type="match status" value="1"/>
</dbReference>
<name>A0AAW1M0I8_POPJA</name>
<evidence type="ECO:0008006" key="3">
    <source>
        <dbReference type="Google" id="ProtNLM"/>
    </source>
</evidence>